<dbReference type="EMBL" id="JACIES010000002">
    <property type="protein sequence ID" value="MBB4025505.1"/>
    <property type="molecule type" value="Genomic_DNA"/>
</dbReference>
<comment type="caution">
    <text evidence="1">The sequence shown here is derived from an EMBL/GenBank/DDBJ whole genome shotgun (WGS) entry which is preliminary data.</text>
</comment>
<dbReference type="InterPro" id="IPR032183">
    <property type="entry name" value="PKD-like"/>
</dbReference>
<name>A0A7W6MY65_9BACT</name>
<protein>
    <recommendedName>
        <fullName evidence="3">PKD-like family protein</fullName>
    </recommendedName>
</protein>
<gene>
    <name evidence="1" type="ORF">GGR14_001277</name>
</gene>
<dbReference type="InterPro" id="IPR036322">
    <property type="entry name" value="WD40_repeat_dom_sf"/>
</dbReference>
<dbReference type="RefSeq" id="WP_124316202.1">
    <property type="nucleotide sequence ID" value="NZ_AP028155.1"/>
</dbReference>
<keyword evidence="2" id="KW-1185">Reference proteome</keyword>
<dbReference type="AlphaFoldDB" id="A0A7W6MY65"/>
<organism evidence="1 2">
    <name type="scientific">Butyricimonas faecihominis</name>
    <dbReference type="NCBI Taxonomy" id="1472416"/>
    <lineage>
        <taxon>Bacteria</taxon>
        <taxon>Pseudomonadati</taxon>
        <taxon>Bacteroidota</taxon>
        <taxon>Bacteroidia</taxon>
        <taxon>Bacteroidales</taxon>
        <taxon>Odoribacteraceae</taxon>
        <taxon>Butyricimonas</taxon>
    </lineage>
</organism>
<sequence>MRRLQIIWILLLPFVLGRCYEDKGSYDYKEMNKPQVAGLEGSYAVGLGDELDIRPEITFPLNNDSGIKYEWNVGGKIISTEKNLYIPQYSGEIGTTYCSFNIINEAENVTYMNTFNLRVSPTYSVGWLILSEKDGNTSISYIRPKEQEKDGKAEYTFEEFPDAYFKNTGEILGKSPVKLMEHWCFNYSVMGEVLVLNGEGDCVELDGGALTKKVAVKQEFIGEAYPRGFKAKDATFSFNNSYLISEDGKMYSRKSEDVGNYHTGLYGQEPVYVADSLSIKFAIPAKFMNAYHMLVYDGYNRRLIWIAYDTYQPGKINPLVYAADPKFTNLGDMGDKDLVYCGYYKVSDFATSGYFALLKSDAGQYYVRDFKLYSYIFSAMVTDNYEMEFPGASLIKPDSKFLSLPLRKYFFLSSGDVLYYYDKATLEKAPKRYVGFDGVRITSIQSNKDNNQIAVGLENGKFYIYDITDKSLAGGEPQLVYEAETNFGKIVDVIYKYGTLLNYM</sequence>
<accession>A0A7W6MY65</accession>
<dbReference type="Proteomes" id="UP000546007">
    <property type="component" value="Unassembled WGS sequence"/>
</dbReference>
<dbReference type="Pfam" id="PF16407">
    <property type="entry name" value="PKD_2"/>
    <property type="match status" value="1"/>
</dbReference>
<proteinExistence type="predicted"/>
<dbReference type="OrthoDB" id="1007424at2"/>
<dbReference type="GeneID" id="93103282"/>
<evidence type="ECO:0008006" key="3">
    <source>
        <dbReference type="Google" id="ProtNLM"/>
    </source>
</evidence>
<evidence type="ECO:0000313" key="2">
    <source>
        <dbReference type="Proteomes" id="UP000546007"/>
    </source>
</evidence>
<dbReference type="SUPFAM" id="SSF50978">
    <property type="entry name" value="WD40 repeat-like"/>
    <property type="match status" value="1"/>
</dbReference>
<reference evidence="1 2" key="1">
    <citation type="submission" date="2020-08" db="EMBL/GenBank/DDBJ databases">
        <title>Genomic Encyclopedia of Type Strains, Phase IV (KMG-IV): sequencing the most valuable type-strain genomes for metagenomic binning, comparative biology and taxonomic classification.</title>
        <authorList>
            <person name="Goeker M."/>
        </authorList>
    </citation>
    <scope>NUCLEOTIDE SEQUENCE [LARGE SCALE GENOMIC DNA]</scope>
    <source>
        <strain evidence="1 2">DSM 105721</strain>
    </source>
</reference>
<evidence type="ECO:0000313" key="1">
    <source>
        <dbReference type="EMBL" id="MBB4025505.1"/>
    </source>
</evidence>